<protein>
    <submittedName>
        <fullName evidence="2">Terminase small subunit</fullName>
    </submittedName>
</protein>
<comment type="caution">
    <text evidence="2">The sequence shown here is derived from an EMBL/GenBank/DDBJ whole genome shotgun (WGS) entry which is preliminary data.</text>
</comment>
<dbReference type="RefSeq" id="WP_214385500.1">
    <property type="nucleotide sequence ID" value="NZ_JAFLWW010000001.1"/>
</dbReference>
<sequence>MPALSNRKWEAFAQRLAEGEPAYKAYESAGYASNHGNASTLNKNQKVQNRVAEILAEREQAEREATKKAINAIGVTKEQVIEELRRIGFADIRKAVKWGPTQRISEMIDGSIVMSNGVTLIDSSDIDDATAAAISEVGNTKEGIKIKFHDKKGALIELLRLLNVSAPPKAEDEPQPGADLPAGSNVVHFDAALKRFG</sequence>
<proteinExistence type="predicted"/>
<evidence type="ECO:0000313" key="2">
    <source>
        <dbReference type="EMBL" id="MBT1154355.1"/>
    </source>
</evidence>
<name>A0A9X1A788_9HYPH</name>
<dbReference type="GO" id="GO:0051276">
    <property type="term" value="P:chromosome organization"/>
    <property type="evidence" value="ECO:0007669"/>
    <property type="project" value="InterPro"/>
</dbReference>
<reference evidence="2" key="2">
    <citation type="submission" date="2021-03" db="EMBL/GenBank/DDBJ databases">
        <authorList>
            <person name="Artuso I."/>
            <person name="Turrini P."/>
            <person name="Pirolo M."/>
            <person name="Lugli G.A."/>
            <person name="Ventura M."/>
            <person name="Visca P."/>
        </authorList>
    </citation>
    <scope>NUCLEOTIDE SEQUENCE</scope>
    <source>
        <strain evidence="2">LMG 26462</strain>
    </source>
</reference>
<feature type="coiled-coil region" evidence="1">
    <location>
        <begin position="44"/>
        <end position="71"/>
    </location>
</feature>
<organism evidence="2 3">
    <name type="scientific">Aminobacter anthyllidis</name>
    <dbReference type="NCBI Taxonomy" id="1035067"/>
    <lineage>
        <taxon>Bacteria</taxon>
        <taxon>Pseudomonadati</taxon>
        <taxon>Pseudomonadota</taxon>
        <taxon>Alphaproteobacteria</taxon>
        <taxon>Hyphomicrobiales</taxon>
        <taxon>Phyllobacteriaceae</taxon>
        <taxon>Aminobacter</taxon>
    </lineage>
</organism>
<dbReference type="Pfam" id="PF03592">
    <property type="entry name" value="Terminase_2"/>
    <property type="match status" value="1"/>
</dbReference>
<dbReference type="AlphaFoldDB" id="A0A9X1A788"/>
<evidence type="ECO:0000256" key="1">
    <source>
        <dbReference type="SAM" id="Coils"/>
    </source>
</evidence>
<dbReference type="EMBL" id="JAFLWW010000001">
    <property type="protein sequence ID" value="MBT1154355.1"/>
    <property type="molecule type" value="Genomic_DNA"/>
</dbReference>
<dbReference type="Proteomes" id="UP001138921">
    <property type="component" value="Unassembled WGS sequence"/>
</dbReference>
<dbReference type="InterPro" id="IPR005335">
    <property type="entry name" value="Terminase_ssu"/>
</dbReference>
<accession>A0A9X1A788</accession>
<evidence type="ECO:0000313" key="3">
    <source>
        <dbReference type="Proteomes" id="UP001138921"/>
    </source>
</evidence>
<reference evidence="2" key="1">
    <citation type="journal article" date="2021" name="Microorganisms">
        <title>Phylogenomic Reconstruction and Metabolic Potential of the Genus Aminobacter.</title>
        <authorList>
            <person name="Artuso I."/>
            <person name="Turrini P."/>
            <person name="Pirolo M."/>
            <person name="Lugli G.A."/>
            <person name="Ventura M."/>
            <person name="Visca P."/>
        </authorList>
    </citation>
    <scope>NUCLEOTIDE SEQUENCE</scope>
    <source>
        <strain evidence="2">LMG 26462</strain>
    </source>
</reference>
<keyword evidence="1" id="KW-0175">Coiled coil</keyword>
<keyword evidence="3" id="KW-1185">Reference proteome</keyword>
<gene>
    <name evidence="2" type="ORF">J1C56_01990</name>
</gene>